<dbReference type="InterPro" id="IPR036770">
    <property type="entry name" value="Ankyrin_rpt-contain_sf"/>
</dbReference>
<feature type="compositionally biased region" description="Polar residues" evidence="4">
    <location>
        <begin position="862"/>
        <end position="877"/>
    </location>
</feature>
<evidence type="ECO:0000256" key="4">
    <source>
        <dbReference type="SAM" id="MobiDB-lite"/>
    </source>
</evidence>
<feature type="region of interest" description="Disordered" evidence="4">
    <location>
        <begin position="973"/>
        <end position="1065"/>
    </location>
</feature>
<evidence type="ECO:0000313" key="7">
    <source>
        <dbReference type="Proteomes" id="UP000245591"/>
    </source>
</evidence>
<keyword evidence="3" id="KW-0040">ANK repeat</keyword>
<dbReference type="Gene3D" id="1.25.40.20">
    <property type="entry name" value="Ankyrin repeat-containing domain"/>
    <property type="match status" value="1"/>
</dbReference>
<dbReference type="PROSITE" id="PS50003">
    <property type="entry name" value="PH_DOMAIN"/>
    <property type="match status" value="1"/>
</dbReference>
<feature type="compositionally biased region" description="Basic and acidic residues" evidence="4">
    <location>
        <begin position="11"/>
        <end position="23"/>
    </location>
</feature>
<dbReference type="InterPro" id="IPR011993">
    <property type="entry name" value="PH-like_dom_sf"/>
</dbReference>
<feature type="region of interest" description="Disordered" evidence="4">
    <location>
        <begin position="1651"/>
        <end position="1697"/>
    </location>
</feature>
<feature type="compositionally biased region" description="Polar residues" evidence="4">
    <location>
        <begin position="1667"/>
        <end position="1683"/>
    </location>
</feature>
<dbReference type="PANTHER" id="PTHR36100:SF1">
    <property type="entry name" value="BUD SITE SELECTION PROTEIN 4"/>
    <property type="match status" value="1"/>
</dbReference>
<dbReference type="SUPFAM" id="SSF48403">
    <property type="entry name" value="Ankyrin repeat"/>
    <property type="match status" value="1"/>
</dbReference>
<feature type="compositionally biased region" description="Low complexity" evidence="4">
    <location>
        <begin position="977"/>
        <end position="988"/>
    </location>
</feature>
<feature type="compositionally biased region" description="Low complexity" evidence="4">
    <location>
        <begin position="24"/>
        <end position="33"/>
    </location>
</feature>
<feature type="compositionally biased region" description="Basic and acidic residues" evidence="4">
    <location>
        <begin position="1732"/>
        <end position="1746"/>
    </location>
</feature>
<dbReference type="GO" id="GO:0005525">
    <property type="term" value="F:GTP binding"/>
    <property type="evidence" value="ECO:0007669"/>
    <property type="project" value="TreeGrafter"/>
</dbReference>
<feature type="compositionally biased region" description="Low complexity" evidence="4">
    <location>
        <begin position="1246"/>
        <end position="1259"/>
    </location>
</feature>
<accession>A0A2U1J664</accession>
<keyword evidence="1" id="KW-0132">Cell division</keyword>
<gene>
    <name evidence="6" type="ORF">BB558_003375</name>
</gene>
<feature type="region of interest" description="Disordered" evidence="4">
    <location>
        <begin position="862"/>
        <end position="888"/>
    </location>
</feature>
<feature type="compositionally biased region" description="Low complexity" evidence="4">
    <location>
        <begin position="1011"/>
        <end position="1021"/>
    </location>
</feature>
<sequence length="2932" mass="328071">MFSRKKSTSSKNEKKKDPSEKSYESPSSSKSKPGVWSKLVSGLEKNDQQKPIQTTSQSLIEKTPKIKHVFPEPKSNQNPIPVPLHSSTRHNSDSPTQNQNINYEPTVQDLWFDFIIYGDFPKVQTMIGEISNILMASRWEETPYHEALAGIASDALGPDTTGMDGLQVAIIVYKNSHADWRLGKGLSHDGYPLSSDQMRNVVSIREDILELLLNIAQPIHLNENRFGVYKNTTLHLASFFNDINLVSRLLAQGANPSIENELGFTPAMITTDSNVRTLLTQHLKYLMYEKNFAQGASGAIGNDDPSDTYGDIDSSNALNSDPENSGNYIGSQPSTSFDYNSYSSGAENSFQNFLIRRLSTVVEEPEDEIPFYDDDKYSIGYRSMILNASVSSFVGTPIIESESIRSYKNKNYNSDIINSSDESLDMMISDIKPSRKGIDSLTYSEELEQKIPNINPAEADVPDLKQKQQSEKILGTQNQLEHTLPESNFTKPEMETSGPFKNPNYPPEYQPESENQSNSKNKSKNFDYDNKSNVGSDLNIKEKELKNENRAEFENEWNRQSMIIDPNSIADTEVDQLFQKSGESLNNQILSLEGAENISDSEKATESYSLQANKVSLPSIVMPKNSSFRTNLDEFSPEYSPRHSFGSATDKLMDKKNFKLEESLEKLETSRNIDPSTTVSNEPKTKDNQLSTDKKSEPQISNVDTSTSKSSTTPKQNQLNFSSNLYSVIMGSMGEKNRSSSSTDKTILYNKVKDNPSLTSLQQTRSSLNKRDDEEAIQGTPNSQITPRVPQLQFTKLLDKTDEKQLDVDRSIISTEKERLQSKIGVHSDGKNTKNVTSELELKDKNQNFNNSKSSIAQTIDSEQNFNISENSESDIQASDKESDYSKNKLSYKKRKSLERRKTEEILRTELYIRSQHSLYKYNKHLKKKQNEKLGEEFLGVTESEDSDEFTSQISSNNINLSLISELSRSRAEKRSFSGQRRSSSFGQVDSEKSIKSLNPDKSRKGRRSSGYRNSSGGSSNMPEASRSPSKRSSLPGRHGLGITKGSSQEKSTSGNTKSFSNSGASNTSILISKISSGSQLELSRVFSSDNPSSFNNSMEQPSHSMIHSENSVFGLHFNQSGNSIKSVQSAPPGLKNITYSSKERVANLQKKFESGSGSSSNIRVPKFPKSEAEYKNLGKKELSSLLPHGSPSKSRRSSGKSSASKIEREINKSNTDSNNKLETKAESTKSKTSSISKSESEQNMSNKSETSSSSKKASYGTSRMIENIDKSVFGTEKSKPVPPQKQNNSYPNVLLSKSIKLEPKIEILSNSKSSINSSDGIVNKSIEKLSNLSKKEKHPGHRRESGVLTKIKEKGLVKGRLQMFNNTSDPFIYSSSSNKSTEKIFSKRNKAPEEDFNDPKWSKQIELKSSIRENTASTPYNDDDKLKNNSTEIITSIVTNIDRNSINTLTPDFQLPKIHPDEISFVLKKYSTTEEIAEDKVKTLYNPIYTLDTISETGQLSTSKQIRFDSESESALSAMHQGRDYTSNESRAIISADKGNASNTESILESGISDFGSLRGHSNTRSPANTRVMQQGRLVQSSSYDSGSLSSRAGEYVPISNSSMDIGYSTGNNSSLGYSTTSNTKTRKGLEIIPKGIVAKRMIMQASLISKSSNQNSPKKSETFETKSPTKSYKYGFTSSSESTEKGKITDQMSTPPRLKTENRAELKTPFYESSLTKTKPPVLQKLVMGKRRESSTDTNDKPTEDSAFGTSTSDMQVISSDYDTGFNYATTSNEFFPPSNVQTHEEKRNVIADELNASENSLRVFGMASELVNNDSVVIHGSTSIFSSIDFSKPRTQNQYKATNPITETGDTDYYTTDFSKVSSNSLKEFLTSKELIDNHESYELDTILEDRGETNRSKEFTLTERLNELYISYAASRALLTREKSIAHHSNGNNGLEHGKTDFNESPSKAKIIFPVVNEFEPNLANLISEESVNVKNKLFLNHSEISSNSDTQIKRKLVLKNNSTGINENSATNIPNPAPNSPNPIKNKIRSNSFLDEVDIAIQSRLKSISSTSNLFGSNFNMSLRAKDTIVSTVSKKNIGKFTENTTSSGPKIEPSSLPWFITPLNGCTVNNFFTLPTPKAQPGYLYMKILSIEDLVDLKTISSIAQKFGRKDKLYKSLKIVLIIRNGVDSRRSIPISIDDEGKMQVNQEFIILLDPSKPITCWLRLQVKKENSLNYQQSPYTKFFNMNNERKKRFSFLSNILNINNYSPNKRSDKDTSENKSGMVKMDMKLPANFIKRILNSEFFCVPAVRKCLNKNTRSGRMFSSTAKRKPVVGVFNTPLDKNVSIGVYSSDDVSLEPPLKISTFGRRHSAPSKAFSSNLESVKSSEIGGDIPISSIQTSVLKPDKPYLQLLDFKETQKPLMSSHPSMYPQINDEMSKYLENEPNKGYINFNQISDSTDDYEDSLLASMAQVRLNEDRGYSSEVEMSELDKTIIINSQSKASRKMQGISGYSYGSYGPTIFTPKDFASQQQSSSDSLLSDTKSSDQKVSSSNVNGNKDSPSAQITTKREGMVGISNLDYKSPNNNNPNQKINHRGDENVQTTYKDANYQEIDDDETFDGSDSQSETLGCAAIHVGEMLDEVHLKLLVDSWDVISVWEPTLVCRLQLQLFYIPIPQSAAIPTFNSQSSVDLSRIVYSIYESDLPRSIGYCQMSISTIEWHNRTWASGYLSQLGGDCTFWKRRYYKLIGGFLVAYKVDDRNSSQCVIDISAATRVVSLKGNSYETVKNPRNLKSDIDRKNKNQLTLPNNRFEPKLTPRKTYKLKGNAKNTIQNNIINEPIIELDEKEIFRIENDQVIKKPIKTQNPVFPQRVESMDLENEQNLNTITFSFRLIFGSHGAIDFYADSEQEMNKWLNALKGMINKVPKIPLWLVKLIHEDISLQIYNHKD</sequence>
<dbReference type="InterPro" id="IPR052007">
    <property type="entry name" value="Bud4"/>
</dbReference>
<dbReference type="Gene3D" id="2.30.29.30">
    <property type="entry name" value="Pleckstrin-homology domain (PH domain)/Phosphotyrosine-binding domain (PTB)"/>
    <property type="match status" value="1"/>
</dbReference>
<feature type="region of interest" description="Disordered" evidence="4">
    <location>
        <begin position="1"/>
        <end position="100"/>
    </location>
</feature>
<organism evidence="6 7">
    <name type="scientific">Smittium angustum</name>
    <dbReference type="NCBI Taxonomy" id="133377"/>
    <lineage>
        <taxon>Eukaryota</taxon>
        <taxon>Fungi</taxon>
        <taxon>Fungi incertae sedis</taxon>
        <taxon>Zoopagomycota</taxon>
        <taxon>Kickxellomycotina</taxon>
        <taxon>Harpellomycetes</taxon>
        <taxon>Harpellales</taxon>
        <taxon>Legeriomycetaceae</taxon>
        <taxon>Smittium</taxon>
    </lineage>
</organism>
<feature type="region of interest" description="Disordered" evidence="4">
    <location>
        <begin position="2510"/>
        <end position="2554"/>
    </location>
</feature>
<feature type="repeat" description="ANK" evidence="3">
    <location>
        <begin position="229"/>
        <end position="261"/>
    </location>
</feature>
<feature type="region of interest" description="Disordered" evidence="4">
    <location>
        <begin position="475"/>
        <end position="543"/>
    </location>
</feature>
<feature type="region of interest" description="Disordered" evidence="4">
    <location>
        <begin position="1182"/>
        <end position="1291"/>
    </location>
</feature>
<feature type="compositionally biased region" description="Basic and acidic residues" evidence="4">
    <location>
        <begin position="878"/>
        <end position="887"/>
    </location>
</feature>
<feature type="compositionally biased region" description="Polar residues" evidence="4">
    <location>
        <begin position="672"/>
        <end position="682"/>
    </location>
</feature>
<feature type="region of interest" description="Disordered" evidence="4">
    <location>
        <begin position="749"/>
        <end position="786"/>
    </location>
</feature>
<evidence type="ECO:0000256" key="2">
    <source>
        <dbReference type="ARBA" id="ARBA00023306"/>
    </source>
</evidence>
<feature type="compositionally biased region" description="Polar residues" evidence="4">
    <location>
        <begin position="313"/>
        <end position="332"/>
    </location>
</feature>
<dbReference type="GO" id="GO:0051301">
    <property type="term" value="P:cell division"/>
    <property type="evidence" value="ECO:0007669"/>
    <property type="project" value="UniProtKB-KW"/>
</dbReference>
<evidence type="ECO:0000256" key="3">
    <source>
        <dbReference type="PROSITE-ProRule" id="PRU00023"/>
    </source>
</evidence>
<dbReference type="InterPro" id="IPR002110">
    <property type="entry name" value="Ankyrin_rpt"/>
</dbReference>
<dbReference type="PROSITE" id="PS50088">
    <property type="entry name" value="ANK_REPEAT"/>
    <property type="match status" value="1"/>
</dbReference>
<dbReference type="InterPro" id="IPR001849">
    <property type="entry name" value="PH_domain"/>
</dbReference>
<evidence type="ECO:0000256" key="1">
    <source>
        <dbReference type="ARBA" id="ARBA00022618"/>
    </source>
</evidence>
<feature type="compositionally biased region" description="Basic and acidic residues" evidence="4">
    <location>
        <begin position="1220"/>
        <end position="1230"/>
    </location>
</feature>
<name>A0A2U1J664_SMIAN</name>
<feature type="region of interest" description="Disordered" evidence="4">
    <location>
        <begin position="666"/>
        <end position="719"/>
    </location>
</feature>
<feature type="compositionally biased region" description="Polar residues" evidence="4">
    <location>
        <begin position="2534"/>
        <end position="2551"/>
    </location>
</feature>
<evidence type="ECO:0000259" key="5">
    <source>
        <dbReference type="PROSITE" id="PS50003"/>
    </source>
</evidence>
<keyword evidence="2" id="KW-0131">Cell cycle</keyword>
<dbReference type="EMBL" id="MBFU01000327">
    <property type="protein sequence ID" value="PWA00570.1"/>
    <property type="molecule type" value="Genomic_DNA"/>
</dbReference>
<feature type="compositionally biased region" description="Low complexity" evidence="4">
    <location>
        <begin position="2514"/>
        <end position="2527"/>
    </location>
</feature>
<feature type="domain" description="PH" evidence="5">
    <location>
        <begin position="2707"/>
        <end position="2906"/>
    </location>
</feature>
<feature type="compositionally biased region" description="Low complexity" evidence="4">
    <location>
        <begin position="757"/>
        <end position="767"/>
    </location>
</feature>
<feature type="compositionally biased region" description="Polar residues" evidence="4">
    <location>
        <begin position="1045"/>
        <end position="1065"/>
    </location>
</feature>
<evidence type="ECO:0000313" key="6">
    <source>
        <dbReference type="EMBL" id="PWA00570.1"/>
    </source>
</evidence>
<feature type="compositionally biased region" description="Polar residues" evidence="4">
    <location>
        <begin position="475"/>
        <end position="490"/>
    </location>
</feature>
<feature type="region of interest" description="Disordered" evidence="4">
    <location>
        <begin position="1730"/>
        <end position="1753"/>
    </location>
</feature>
<keyword evidence="7" id="KW-1185">Reference proteome</keyword>
<dbReference type="PROSITE" id="PS50297">
    <property type="entry name" value="ANK_REP_REGION"/>
    <property type="match status" value="1"/>
</dbReference>
<feature type="compositionally biased region" description="Polar residues" evidence="4">
    <location>
        <begin position="49"/>
        <end position="60"/>
    </location>
</feature>
<dbReference type="PANTHER" id="PTHR36100">
    <property type="entry name" value="BUD SITE SELECTION PROTEIN 4"/>
    <property type="match status" value="1"/>
</dbReference>
<comment type="caution">
    <text evidence="6">The sequence shown here is derived from an EMBL/GenBank/DDBJ whole genome shotgun (WGS) entry which is preliminary data.</text>
</comment>
<feature type="compositionally biased region" description="Basic and acidic residues" evidence="4">
    <location>
        <begin position="683"/>
        <end position="697"/>
    </location>
</feature>
<reference evidence="6 7" key="1">
    <citation type="journal article" date="2018" name="MBio">
        <title>Comparative Genomics Reveals the Core Gene Toolbox for the Fungus-Insect Symbiosis.</title>
        <authorList>
            <person name="Wang Y."/>
            <person name="Stata M."/>
            <person name="Wang W."/>
            <person name="Stajich J.E."/>
            <person name="White M.M."/>
            <person name="Moncalvo J.M."/>
        </authorList>
    </citation>
    <scope>NUCLEOTIDE SEQUENCE [LARGE SCALE GENOMIC DNA]</scope>
    <source>
        <strain evidence="6 7">AUS-126-30</strain>
    </source>
</reference>
<dbReference type="SUPFAM" id="SSF50729">
    <property type="entry name" value="PH domain-like"/>
    <property type="match status" value="1"/>
</dbReference>
<proteinExistence type="predicted"/>
<feature type="compositionally biased region" description="Basic and acidic residues" evidence="4">
    <location>
        <begin position="990"/>
        <end position="1003"/>
    </location>
</feature>
<dbReference type="SMART" id="SM00233">
    <property type="entry name" value="PH"/>
    <property type="match status" value="1"/>
</dbReference>
<dbReference type="Proteomes" id="UP000245591">
    <property type="component" value="Unassembled WGS sequence"/>
</dbReference>
<feature type="region of interest" description="Disordered" evidence="4">
    <location>
        <begin position="303"/>
        <end position="332"/>
    </location>
</feature>
<protein>
    <recommendedName>
        <fullName evidence="5">PH domain-containing protein</fullName>
    </recommendedName>
</protein>